<protein>
    <submittedName>
        <fullName evidence="1">Cytochrome c, class I</fullName>
    </submittedName>
</protein>
<dbReference type="InterPro" id="IPR036909">
    <property type="entry name" value="Cyt_c-like_dom_sf"/>
</dbReference>
<organism evidence="1 2">
    <name type="scientific">Paraglaciecola arctica BSs20135</name>
    <dbReference type="NCBI Taxonomy" id="493475"/>
    <lineage>
        <taxon>Bacteria</taxon>
        <taxon>Pseudomonadati</taxon>
        <taxon>Pseudomonadota</taxon>
        <taxon>Gammaproteobacteria</taxon>
        <taxon>Alteromonadales</taxon>
        <taxon>Alteromonadaceae</taxon>
        <taxon>Paraglaciecola</taxon>
    </lineage>
</organism>
<accession>K6Y426</accession>
<dbReference type="EMBL" id="BAEO01000021">
    <property type="protein sequence ID" value="GAC18711.1"/>
    <property type="molecule type" value="Genomic_DNA"/>
</dbReference>
<dbReference type="eggNOG" id="COG2010">
    <property type="taxonomic scope" value="Bacteria"/>
</dbReference>
<reference evidence="1 2" key="1">
    <citation type="journal article" date="2017" name="Antonie Van Leeuwenhoek">
        <title>Rhizobium rhizosphaerae sp. nov., a novel species isolated from rice rhizosphere.</title>
        <authorList>
            <person name="Zhao J.J."/>
            <person name="Zhang J."/>
            <person name="Zhang R.J."/>
            <person name="Zhang C.W."/>
            <person name="Yin H.Q."/>
            <person name="Zhang X.X."/>
        </authorList>
    </citation>
    <scope>NUCLEOTIDE SEQUENCE [LARGE SCALE GENOMIC DNA]</scope>
    <source>
        <strain evidence="1 2">BSs20135</strain>
    </source>
</reference>
<dbReference type="STRING" id="493475.GARC_1739"/>
<dbReference type="GO" id="GO:0009055">
    <property type="term" value="F:electron transfer activity"/>
    <property type="evidence" value="ECO:0007669"/>
    <property type="project" value="InterPro"/>
</dbReference>
<sequence length="109" mass="12162">MLCQGCHVGDGRGGKDVPNMIGFVGHFLKLPEGREYLVRVPGSANSALDNKQLAELLNWMIPNFGESSVPDDFIPYTEQEIGELRQNPLMEVVEHRAKLLEQISALEQQ</sequence>
<dbReference type="SUPFAM" id="SSF46626">
    <property type="entry name" value="Cytochrome c"/>
    <property type="match status" value="1"/>
</dbReference>
<evidence type="ECO:0000313" key="2">
    <source>
        <dbReference type="Proteomes" id="UP000006327"/>
    </source>
</evidence>
<comment type="caution">
    <text evidence="1">The sequence shown here is derived from an EMBL/GenBank/DDBJ whole genome shotgun (WGS) entry which is preliminary data.</text>
</comment>
<proteinExistence type="predicted"/>
<name>K6Y426_9ALTE</name>
<dbReference type="AlphaFoldDB" id="K6Y426"/>
<keyword evidence="2" id="KW-1185">Reference proteome</keyword>
<dbReference type="Proteomes" id="UP000006327">
    <property type="component" value="Unassembled WGS sequence"/>
</dbReference>
<evidence type="ECO:0000313" key="1">
    <source>
        <dbReference type="EMBL" id="GAC18711.1"/>
    </source>
</evidence>
<dbReference type="GO" id="GO:0020037">
    <property type="term" value="F:heme binding"/>
    <property type="evidence" value="ECO:0007669"/>
    <property type="project" value="InterPro"/>
</dbReference>
<gene>
    <name evidence="1" type="ORF">GARC_1739</name>
</gene>